<reference evidence="2" key="1">
    <citation type="submission" date="2020-01" db="EMBL/GenBank/DDBJ databases">
        <authorList>
            <person name="Rat A."/>
        </authorList>
    </citation>
    <scope>NUCLEOTIDE SEQUENCE</scope>
    <source>
        <strain evidence="2">LMG 31161</strain>
    </source>
</reference>
<reference evidence="2" key="3">
    <citation type="journal article" date="2021" name="Syst. Appl. Microbiol.">
        <title>Roseomonas hellenica sp. nov., isolated from roots of wild-growing Alkanna tinctoria.</title>
        <authorList>
            <person name="Rat A."/>
            <person name="Naranjo H.D."/>
            <person name="Lebbe L."/>
            <person name="Cnockaert M."/>
            <person name="Krigas N."/>
            <person name="Grigoriadou K."/>
            <person name="Maloupa E."/>
            <person name="Willems A."/>
        </authorList>
    </citation>
    <scope>NUCLEOTIDE SEQUENCE</scope>
    <source>
        <strain evidence="2">LMG 31161</strain>
    </source>
</reference>
<dbReference type="EMBL" id="JAAEDK010000025">
    <property type="protein sequence ID" value="MBR0660107.1"/>
    <property type="molecule type" value="Genomic_DNA"/>
</dbReference>
<keyword evidence="4" id="KW-1185">Reference proteome</keyword>
<evidence type="ECO:0000313" key="2">
    <source>
        <dbReference type="EMBL" id="MBR0660107.1"/>
    </source>
</evidence>
<dbReference type="PANTHER" id="PTHR42685">
    <property type="entry name" value="GERANYLGERANYL DIPHOSPHATE REDUCTASE"/>
    <property type="match status" value="1"/>
</dbReference>
<dbReference type="Pfam" id="PF01494">
    <property type="entry name" value="FAD_binding_3"/>
    <property type="match status" value="1"/>
</dbReference>
<dbReference type="Proteomes" id="UP001138708">
    <property type="component" value="Unassembled WGS sequence"/>
</dbReference>
<dbReference type="Proteomes" id="UP000746741">
    <property type="component" value="Unassembled WGS sequence"/>
</dbReference>
<dbReference type="GO" id="GO:0071949">
    <property type="term" value="F:FAD binding"/>
    <property type="evidence" value="ECO:0007669"/>
    <property type="project" value="InterPro"/>
</dbReference>
<evidence type="ECO:0000313" key="3">
    <source>
        <dbReference type="EMBL" id="NKE18172.1"/>
    </source>
</evidence>
<dbReference type="PRINTS" id="PR00420">
    <property type="entry name" value="RNGMNOXGNASE"/>
</dbReference>
<dbReference type="PANTHER" id="PTHR42685:SF22">
    <property type="entry name" value="CONDITIONED MEDIUM FACTOR RECEPTOR 1"/>
    <property type="match status" value="1"/>
</dbReference>
<dbReference type="AlphaFoldDB" id="A0A9X9WIE7"/>
<sequence length="381" mass="40290">MTPMERFDVLIAGARCAGAAAAMLMARRGLRVLVVDRGGYGTDTLSTHALMRGGVMLLARWGVLPRLVEAGTPLIRRTTFHYGAEAVAVDIRPGDGVEALVAPRRTLLDGTLVDCAWEAGAEIRHHHTLTGLLRTDAGRVCGATVVDETGREHAIAAGLVVGADGTGSSVARLARAPVTVQAAHAAPVVYAYFPGLADTGTHWHYAEGASAGRIPTNAGRHCVFVSATPERFHAEMRGDHLDGMRRVLREVAPALAQELAACEPDAVPVAFAGRRGFLRQAAGPGWALIGDAGYFKDPITAHGITDALRDAAFLAEAAIEDSAAAYARFAARRDELSLPLFHVTDEIAGYGWTLEEAKALHMRLNAAMKREVAALATEAVS</sequence>
<accession>A0A9X9WIE7</accession>
<reference evidence="3 4" key="2">
    <citation type="submission" date="2020-02" db="EMBL/GenBank/DDBJ databases">
        <authorList>
            <person name="Sun Q."/>
            <person name="Inoue M."/>
        </authorList>
    </citation>
    <scope>NUCLEOTIDE SEQUENCE [LARGE SCALE GENOMIC DNA]</scope>
    <source>
        <strain evidence="3 4">KCTC 22478</strain>
    </source>
</reference>
<organism evidence="2 5">
    <name type="scientific">Neoroseomonas oryzicola</name>
    <dbReference type="NCBI Taxonomy" id="535904"/>
    <lineage>
        <taxon>Bacteria</taxon>
        <taxon>Pseudomonadati</taxon>
        <taxon>Pseudomonadota</taxon>
        <taxon>Alphaproteobacteria</taxon>
        <taxon>Acetobacterales</taxon>
        <taxon>Acetobacteraceae</taxon>
        <taxon>Neoroseomonas</taxon>
    </lineage>
</organism>
<evidence type="ECO:0000313" key="4">
    <source>
        <dbReference type="Proteomes" id="UP000746741"/>
    </source>
</evidence>
<comment type="caution">
    <text evidence="2">The sequence shown here is derived from an EMBL/GenBank/DDBJ whole genome shotgun (WGS) entry which is preliminary data.</text>
</comment>
<name>A0A9X9WIE7_9PROT</name>
<evidence type="ECO:0000313" key="5">
    <source>
        <dbReference type="Proteomes" id="UP001138708"/>
    </source>
</evidence>
<protein>
    <submittedName>
        <fullName evidence="2">NAD(P)/FAD-dependent oxidoreductase</fullName>
    </submittedName>
</protein>
<dbReference type="EMBL" id="JAAVUP010000003">
    <property type="protein sequence ID" value="NKE18172.1"/>
    <property type="molecule type" value="Genomic_DNA"/>
</dbReference>
<gene>
    <name evidence="3" type="ORF">GWK15_14565</name>
    <name evidence="2" type="ORF">GXW75_12675</name>
</gene>
<feature type="domain" description="FAD-binding" evidence="1">
    <location>
        <begin position="7"/>
        <end position="316"/>
    </location>
</feature>
<dbReference type="Gene3D" id="3.50.50.60">
    <property type="entry name" value="FAD/NAD(P)-binding domain"/>
    <property type="match status" value="1"/>
</dbReference>
<dbReference type="InterPro" id="IPR050407">
    <property type="entry name" value="Geranylgeranyl_reductase"/>
</dbReference>
<dbReference type="InterPro" id="IPR002938">
    <property type="entry name" value="FAD-bd"/>
</dbReference>
<dbReference type="SUPFAM" id="SSF51905">
    <property type="entry name" value="FAD/NAD(P)-binding domain"/>
    <property type="match status" value="1"/>
</dbReference>
<dbReference type="InterPro" id="IPR036188">
    <property type="entry name" value="FAD/NAD-bd_sf"/>
</dbReference>
<proteinExistence type="predicted"/>
<evidence type="ECO:0000259" key="1">
    <source>
        <dbReference type="Pfam" id="PF01494"/>
    </source>
</evidence>